<dbReference type="PANTHER" id="PTHR33484:SF3">
    <property type="entry name" value="HYDROXYPROLINE-RICH GLYCOPROTEIN FAMILY PROTEIN"/>
    <property type="match status" value="1"/>
</dbReference>
<proteinExistence type="predicted"/>
<protein>
    <submittedName>
        <fullName evidence="1">Uncharacterized protein</fullName>
    </submittedName>
</protein>
<dbReference type="EMBL" id="JBANAX010000842">
    <property type="protein sequence ID" value="KAL1191794.1"/>
    <property type="molecule type" value="Genomic_DNA"/>
</dbReference>
<accession>A0ABD0ZAR0</accession>
<gene>
    <name evidence="1" type="ORF">V5N11_033666</name>
</gene>
<comment type="caution">
    <text evidence="1">The sequence shown here is derived from an EMBL/GenBank/DDBJ whole genome shotgun (WGS) entry which is preliminary data.</text>
</comment>
<sequence>MAMAQNDRNPRITQKAFEVVGDVYGFYTVREVTSTIAARRVRYQSSDECSTIMKPIVYPINPFFGDARPFIGHADRFERSNKPAISCDEAFKRYGGVLIKESFGGARPFIGQADRFKRSNEGAISCDEAFQRYGGMLMKKNHY</sequence>
<keyword evidence="2" id="KW-1185">Reference proteome</keyword>
<name>A0ABD0ZAR0_CARAN</name>
<reference evidence="1 2" key="1">
    <citation type="submission" date="2024-04" db="EMBL/GenBank/DDBJ databases">
        <title>Genome assembly C_amara_ONT_v2.</title>
        <authorList>
            <person name="Yant L."/>
            <person name="Moore C."/>
            <person name="Slenker M."/>
        </authorList>
    </citation>
    <scope>NUCLEOTIDE SEQUENCE [LARGE SCALE GENOMIC DNA]</scope>
    <source>
        <tissue evidence="1">Leaf</tissue>
    </source>
</reference>
<evidence type="ECO:0000313" key="1">
    <source>
        <dbReference type="EMBL" id="KAL1191794.1"/>
    </source>
</evidence>
<dbReference type="Proteomes" id="UP001558713">
    <property type="component" value="Unassembled WGS sequence"/>
</dbReference>
<dbReference type="AlphaFoldDB" id="A0ABD0ZAR0"/>
<dbReference type="PANTHER" id="PTHR33484">
    <property type="entry name" value="BNAC07G33360D PROTEIN"/>
    <property type="match status" value="1"/>
</dbReference>
<organism evidence="1 2">
    <name type="scientific">Cardamine amara subsp. amara</name>
    <dbReference type="NCBI Taxonomy" id="228776"/>
    <lineage>
        <taxon>Eukaryota</taxon>
        <taxon>Viridiplantae</taxon>
        <taxon>Streptophyta</taxon>
        <taxon>Embryophyta</taxon>
        <taxon>Tracheophyta</taxon>
        <taxon>Spermatophyta</taxon>
        <taxon>Magnoliopsida</taxon>
        <taxon>eudicotyledons</taxon>
        <taxon>Gunneridae</taxon>
        <taxon>Pentapetalae</taxon>
        <taxon>rosids</taxon>
        <taxon>malvids</taxon>
        <taxon>Brassicales</taxon>
        <taxon>Brassicaceae</taxon>
        <taxon>Cardamineae</taxon>
        <taxon>Cardamine</taxon>
    </lineage>
</organism>
<evidence type="ECO:0000313" key="2">
    <source>
        <dbReference type="Proteomes" id="UP001558713"/>
    </source>
</evidence>